<accession>A0AA90ZKL1</accession>
<name>A0AA90ZKL1_9BACT</name>
<evidence type="ECO:0000259" key="2">
    <source>
        <dbReference type="Pfam" id="PF03629"/>
    </source>
</evidence>
<dbReference type="InterPro" id="IPR005181">
    <property type="entry name" value="SASA"/>
</dbReference>
<dbReference type="InterPro" id="IPR029058">
    <property type="entry name" value="AB_hydrolase_fold"/>
</dbReference>
<dbReference type="InterPro" id="IPR036514">
    <property type="entry name" value="SGNH_hydro_sf"/>
</dbReference>
<dbReference type="RefSeq" id="WP_153127928.1">
    <property type="nucleotide sequence ID" value="NZ_VZCW01000063.1"/>
</dbReference>
<organism evidence="3 4">
    <name type="scientific">Segatella copri</name>
    <dbReference type="NCBI Taxonomy" id="165179"/>
    <lineage>
        <taxon>Bacteria</taxon>
        <taxon>Pseudomonadati</taxon>
        <taxon>Bacteroidota</taxon>
        <taxon>Bacteroidia</taxon>
        <taxon>Bacteroidales</taxon>
        <taxon>Prevotellaceae</taxon>
        <taxon>Segatella</taxon>
    </lineage>
</organism>
<proteinExistence type="predicted"/>
<gene>
    <name evidence="3" type="ORF">F7D95_03155</name>
</gene>
<evidence type="ECO:0000313" key="3">
    <source>
        <dbReference type="EMBL" id="MQN11839.1"/>
    </source>
</evidence>
<dbReference type="Pfam" id="PF03629">
    <property type="entry name" value="SASA"/>
    <property type="match status" value="1"/>
</dbReference>
<dbReference type="InterPro" id="IPR000801">
    <property type="entry name" value="Esterase-like"/>
</dbReference>
<dbReference type="Gene3D" id="2.60.40.10">
    <property type="entry name" value="Immunoglobulins"/>
    <property type="match status" value="1"/>
</dbReference>
<dbReference type="PANTHER" id="PTHR48098:SF1">
    <property type="entry name" value="DIACYLGLYCEROL ACYLTRANSFERASE_MYCOLYLTRANSFERASE AG85A"/>
    <property type="match status" value="1"/>
</dbReference>
<dbReference type="GO" id="GO:0016788">
    <property type="term" value="F:hydrolase activity, acting on ester bonds"/>
    <property type="evidence" value="ECO:0007669"/>
    <property type="project" value="UniProtKB-ARBA"/>
</dbReference>
<evidence type="ECO:0000256" key="1">
    <source>
        <dbReference type="ARBA" id="ARBA00022801"/>
    </source>
</evidence>
<dbReference type="PANTHER" id="PTHR48098">
    <property type="entry name" value="ENTEROCHELIN ESTERASE-RELATED"/>
    <property type="match status" value="1"/>
</dbReference>
<dbReference type="InterPro" id="IPR013783">
    <property type="entry name" value="Ig-like_fold"/>
</dbReference>
<dbReference type="SUPFAM" id="SSF53474">
    <property type="entry name" value="alpha/beta-Hydrolases"/>
    <property type="match status" value="1"/>
</dbReference>
<dbReference type="InterPro" id="IPR050583">
    <property type="entry name" value="Mycobacterial_A85_antigen"/>
</dbReference>
<evidence type="ECO:0000313" key="4">
    <source>
        <dbReference type="Proteomes" id="UP000442105"/>
    </source>
</evidence>
<sequence>MCLPMTMMAQKNGAKAQDKPDPNFQIYLCFGQSNMEGNANIEDIDRTGVNPRFMAMYAVDDEKAGWKKEQWHTAVPPQARPTTGLTPVDYFGRKMVDNLPDSIKVGTITVAVGGASIDLFDKRTYKAYLKKQPDWMKNFASQYNGNPYARLIELAKIAQKQGVIKGILLHQGETNNGDANWPNRVKTVYNDILKELHLKAEDVPLLVGETVQKDQGGSCWQHIAIVDNIAKTIPTAHVISSKGCPQRGDGLHFIAESYRTMGKRYANMMLSLLGIIPDANYPRVDKDRRAYVKLHAPEAKQVIFDICGKKYPMKKDFDGDWYGVSDPLVVGFHYYFLNVDGVQVVDPASETYFGCCREASGLEVPEGTEGNYYRPQQGVAQGQVRSVSYYAASQGKFRRAMVYTPAEYETNLNKRYPVLYLQHGMGEDETGWSHQGNMQHMMDNLIAEGKAEPMIVVMESGDVKQPFVPRPGKDVDEERKLYGASFYDVIIKDLIPMVDKKFRTYTDREHRAMAGLSWGGCQTFNTVLQNMDKFSALGTFSGAIFGVDVKTCFNGVFADANKFNSQMNYMFMGCGTEENFGTGKMAQQLKDLGIKLDFYQSQGTGHEWLTWRRCFKEFVPHLFKNK</sequence>
<dbReference type="AlphaFoldDB" id="A0AA90ZKL1"/>
<dbReference type="Gene3D" id="3.40.50.1820">
    <property type="entry name" value="alpha/beta hydrolase"/>
    <property type="match status" value="1"/>
</dbReference>
<protein>
    <submittedName>
        <fullName evidence="3">Acetyl xylan esterase</fullName>
    </submittedName>
</protein>
<dbReference type="EMBL" id="VZCW01000063">
    <property type="protein sequence ID" value="MQN11839.1"/>
    <property type="molecule type" value="Genomic_DNA"/>
</dbReference>
<keyword evidence="1" id="KW-0378">Hydrolase</keyword>
<dbReference type="CDD" id="cd02858">
    <property type="entry name" value="E_set_Esterase_N"/>
    <property type="match status" value="1"/>
</dbReference>
<dbReference type="GO" id="GO:0016747">
    <property type="term" value="F:acyltransferase activity, transferring groups other than amino-acyl groups"/>
    <property type="evidence" value="ECO:0007669"/>
    <property type="project" value="TreeGrafter"/>
</dbReference>
<comment type="caution">
    <text evidence="3">The sequence shown here is derived from an EMBL/GenBank/DDBJ whole genome shotgun (WGS) entry which is preliminary data.</text>
</comment>
<dbReference type="SUPFAM" id="SSF52266">
    <property type="entry name" value="SGNH hydrolase"/>
    <property type="match status" value="1"/>
</dbReference>
<reference evidence="4" key="1">
    <citation type="submission" date="2019-09" db="EMBL/GenBank/DDBJ databases">
        <title>Distinct polysaccharide growth profiles of human intestinal Prevotella copri isolates.</title>
        <authorList>
            <person name="Fehlner-Peach H."/>
            <person name="Magnabosco C."/>
            <person name="Raghavan V."/>
            <person name="Scher J.U."/>
            <person name="Tett A."/>
            <person name="Cox L.M."/>
            <person name="Gottsegen C."/>
            <person name="Watters A."/>
            <person name="Wiltshire- Gordon J.D."/>
            <person name="Segata N."/>
            <person name="Bonneau R."/>
            <person name="Littman D.R."/>
        </authorList>
    </citation>
    <scope>NUCLEOTIDE SEQUENCE [LARGE SCALE GENOMIC DNA]</scope>
    <source>
        <strain evidence="4">iAQ1179</strain>
    </source>
</reference>
<dbReference type="Pfam" id="PF00756">
    <property type="entry name" value="Esterase"/>
    <property type="match status" value="1"/>
</dbReference>
<dbReference type="Proteomes" id="UP000442105">
    <property type="component" value="Unassembled WGS sequence"/>
</dbReference>
<dbReference type="Gene3D" id="3.40.50.1110">
    <property type="entry name" value="SGNH hydrolase"/>
    <property type="match status" value="1"/>
</dbReference>
<feature type="domain" description="Sialate O-acetylesterase" evidence="2">
    <location>
        <begin position="24"/>
        <end position="270"/>
    </location>
</feature>